<feature type="transmembrane region" description="Helical" evidence="2">
    <location>
        <begin position="217"/>
        <end position="236"/>
    </location>
</feature>
<dbReference type="InParanoid" id="A0A0C2XDV8"/>
<accession>A0A0C2XDV8</accession>
<dbReference type="InterPro" id="IPR050300">
    <property type="entry name" value="GDXG_lipolytic_enzyme"/>
</dbReference>
<protein>
    <recommendedName>
        <fullName evidence="3">Alpha/beta hydrolase fold-3 domain-containing protein</fullName>
    </recommendedName>
</protein>
<name>A0A0C2XDV8_AMAMK</name>
<evidence type="ECO:0000313" key="5">
    <source>
        <dbReference type="Proteomes" id="UP000054549"/>
    </source>
</evidence>
<proteinExistence type="predicted"/>
<dbReference type="GO" id="GO:0016787">
    <property type="term" value="F:hydrolase activity"/>
    <property type="evidence" value="ECO:0007669"/>
    <property type="project" value="UniProtKB-KW"/>
</dbReference>
<keyword evidence="5" id="KW-1185">Reference proteome</keyword>
<dbReference type="PANTHER" id="PTHR48081:SF8">
    <property type="entry name" value="ALPHA_BETA HYDROLASE FOLD-3 DOMAIN-CONTAINING PROTEIN-RELATED"/>
    <property type="match status" value="1"/>
</dbReference>
<evidence type="ECO:0000256" key="1">
    <source>
        <dbReference type="ARBA" id="ARBA00022801"/>
    </source>
</evidence>
<feature type="domain" description="Alpha/beta hydrolase fold-3" evidence="3">
    <location>
        <begin position="145"/>
        <end position="360"/>
    </location>
</feature>
<evidence type="ECO:0000256" key="2">
    <source>
        <dbReference type="SAM" id="Phobius"/>
    </source>
</evidence>
<dbReference type="InterPro" id="IPR013094">
    <property type="entry name" value="AB_hydrolase_3"/>
</dbReference>
<dbReference type="HOGENOM" id="CLU_019364_1_0_1"/>
<keyword evidence="2" id="KW-0472">Membrane</keyword>
<dbReference type="Proteomes" id="UP000054549">
    <property type="component" value="Unassembled WGS sequence"/>
</dbReference>
<feature type="transmembrane region" description="Helical" evidence="2">
    <location>
        <begin position="24"/>
        <end position="44"/>
    </location>
</feature>
<keyword evidence="2" id="KW-1133">Transmembrane helix</keyword>
<dbReference type="EMBL" id="KN818233">
    <property type="protein sequence ID" value="KIL66998.1"/>
    <property type="molecule type" value="Genomic_DNA"/>
</dbReference>
<keyword evidence="2" id="KW-0812">Transmembrane</keyword>
<dbReference type="InterPro" id="IPR029058">
    <property type="entry name" value="AB_hydrolase_fold"/>
</dbReference>
<sequence length="393" mass="44960">MTPLTGDRAPRPIWSSQPYKSMYIVARVSSLLILVPFWFLFYLLPFQRPRRTWTLRECVMVLVIRWMMPLNAICGLSPMSTDKTYQIPDKELKETRGVWITPVDKVSKELVKGPAEDGKVRPVKIPGYIWPKRRDWDKYDGLVGLFFHGGGYMMGNATETFGELAIVRELHKTSDIKMFLSVDYRLCHEACHPGQLLDALSGYTYLIHDAKVDPSRIVFLGACAGGHLALMLARYLYDTKVLPMPVGIMLFSPMIDLVIDGEIERSQEKPRPNTDVDCLNTSFLANLRLIGHHPQDLLWSTLLSPNKAPPRAYADYPSTFISVGELEAWRRENEQLCDLMIRDGVDVTWDVQEDAVHDFWGFGDMVPTKRARDQVAKHAVEWIHGLLNKIERI</sequence>
<evidence type="ECO:0000313" key="4">
    <source>
        <dbReference type="EMBL" id="KIL66998.1"/>
    </source>
</evidence>
<dbReference type="SUPFAM" id="SSF53474">
    <property type="entry name" value="alpha/beta-Hydrolases"/>
    <property type="match status" value="1"/>
</dbReference>
<gene>
    <name evidence="4" type="ORF">M378DRAFT_322995</name>
</gene>
<evidence type="ECO:0000259" key="3">
    <source>
        <dbReference type="Pfam" id="PF07859"/>
    </source>
</evidence>
<dbReference type="OrthoDB" id="2152029at2759"/>
<organism evidence="4 5">
    <name type="scientific">Amanita muscaria (strain Koide BX008)</name>
    <dbReference type="NCBI Taxonomy" id="946122"/>
    <lineage>
        <taxon>Eukaryota</taxon>
        <taxon>Fungi</taxon>
        <taxon>Dikarya</taxon>
        <taxon>Basidiomycota</taxon>
        <taxon>Agaricomycotina</taxon>
        <taxon>Agaricomycetes</taxon>
        <taxon>Agaricomycetidae</taxon>
        <taxon>Agaricales</taxon>
        <taxon>Pluteineae</taxon>
        <taxon>Amanitaceae</taxon>
        <taxon>Amanita</taxon>
    </lineage>
</organism>
<reference evidence="4 5" key="1">
    <citation type="submission" date="2014-04" db="EMBL/GenBank/DDBJ databases">
        <title>Evolutionary Origins and Diversification of the Mycorrhizal Mutualists.</title>
        <authorList>
            <consortium name="DOE Joint Genome Institute"/>
            <consortium name="Mycorrhizal Genomics Consortium"/>
            <person name="Kohler A."/>
            <person name="Kuo A."/>
            <person name="Nagy L.G."/>
            <person name="Floudas D."/>
            <person name="Copeland A."/>
            <person name="Barry K.W."/>
            <person name="Cichocki N."/>
            <person name="Veneault-Fourrey C."/>
            <person name="LaButti K."/>
            <person name="Lindquist E.A."/>
            <person name="Lipzen A."/>
            <person name="Lundell T."/>
            <person name="Morin E."/>
            <person name="Murat C."/>
            <person name="Riley R."/>
            <person name="Ohm R."/>
            <person name="Sun H."/>
            <person name="Tunlid A."/>
            <person name="Henrissat B."/>
            <person name="Grigoriev I.V."/>
            <person name="Hibbett D.S."/>
            <person name="Martin F."/>
        </authorList>
    </citation>
    <scope>NUCLEOTIDE SEQUENCE [LARGE SCALE GENOMIC DNA]</scope>
    <source>
        <strain evidence="4 5">Koide BX008</strain>
    </source>
</reference>
<keyword evidence="1" id="KW-0378">Hydrolase</keyword>
<dbReference type="Pfam" id="PF07859">
    <property type="entry name" value="Abhydrolase_3"/>
    <property type="match status" value="1"/>
</dbReference>
<dbReference type="PANTHER" id="PTHR48081">
    <property type="entry name" value="AB HYDROLASE SUPERFAMILY PROTEIN C4A8.06C"/>
    <property type="match status" value="1"/>
</dbReference>
<dbReference type="AlphaFoldDB" id="A0A0C2XDV8"/>
<dbReference type="Gene3D" id="3.40.50.1820">
    <property type="entry name" value="alpha/beta hydrolase"/>
    <property type="match status" value="1"/>
</dbReference>
<dbReference type="STRING" id="946122.A0A0C2XDV8"/>